<feature type="transmembrane region" description="Helical" evidence="1">
    <location>
        <begin position="5"/>
        <end position="21"/>
    </location>
</feature>
<evidence type="ECO:0000313" key="2">
    <source>
        <dbReference type="EMBL" id="PIR90931.1"/>
    </source>
</evidence>
<keyword evidence="1" id="KW-0472">Membrane</keyword>
<evidence type="ECO:0000256" key="1">
    <source>
        <dbReference type="SAM" id="Phobius"/>
    </source>
</evidence>
<proteinExistence type="predicted"/>
<feature type="non-terminal residue" evidence="2">
    <location>
        <position position="89"/>
    </location>
</feature>
<sequence>MLYLLYLFGFLPSIIWLLFYLKKDVHPESNQAILRVFFYGMLVAFAAIFLEIGFKKISSNLILYVFVGGALVEEYLKYLVVKLEVLRSS</sequence>
<gene>
    <name evidence="2" type="ORF">COU02_01620</name>
</gene>
<name>A0A2H0UVS5_9BACT</name>
<comment type="caution">
    <text evidence="2">The sequence shown here is derived from an EMBL/GenBank/DDBJ whole genome shotgun (WGS) entry which is preliminary data.</text>
</comment>
<keyword evidence="1" id="KW-0812">Transmembrane</keyword>
<dbReference type="AlphaFoldDB" id="A0A2H0UVS5"/>
<reference evidence="3" key="1">
    <citation type="submission" date="2017-09" db="EMBL/GenBank/DDBJ databases">
        <title>Depth-based differentiation of microbial function through sediment-hosted aquifers and enrichment of novel symbionts in the deep terrestrial subsurface.</title>
        <authorList>
            <person name="Probst A.J."/>
            <person name="Ladd B."/>
            <person name="Jarett J.K."/>
            <person name="Geller-Mcgrath D.E."/>
            <person name="Sieber C.M.K."/>
            <person name="Emerson J.B."/>
            <person name="Anantharaman K."/>
            <person name="Thomas B.C."/>
            <person name="Malmstrom R."/>
            <person name="Stieglmeier M."/>
            <person name="Klingl A."/>
            <person name="Woyke T."/>
            <person name="Ryan C.M."/>
            <person name="Banfield J.F."/>
        </authorList>
    </citation>
    <scope>NUCLEOTIDE SEQUENCE [LARGE SCALE GENOMIC DNA]</scope>
</reference>
<evidence type="ECO:0000313" key="3">
    <source>
        <dbReference type="Proteomes" id="UP000230882"/>
    </source>
</evidence>
<organism evidence="2 3">
    <name type="scientific">bacterium (Candidatus Gribaldobacteria) CG10_big_fil_rev_8_21_14_0_10_37_46</name>
    <dbReference type="NCBI Taxonomy" id="2014276"/>
    <lineage>
        <taxon>Bacteria</taxon>
        <taxon>Candidatus Gribaldobacteria</taxon>
    </lineage>
</organism>
<accession>A0A2H0UVS5</accession>
<keyword evidence="1" id="KW-1133">Transmembrane helix</keyword>
<feature type="transmembrane region" description="Helical" evidence="1">
    <location>
        <begin position="33"/>
        <end position="54"/>
    </location>
</feature>
<dbReference type="Proteomes" id="UP000230882">
    <property type="component" value="Unassembled WGS sequence"/>
</dbReference>
<dbReference type="EMBL" id="PFAU01000039">
    <property type="protein sequence ID" value="PIR90931.1"/>
    <property type="molecule type" value="Genomic_DNA"/>
</dbReference>
<protein>
    <submittedName>
        <fullName evidence="2">Uncharacterized protein</fullName>
    </submittedName>
</protein>